<comment type="function">
    <text evidence="7">This is one of the proteins that bind and probably mediate the attachment of the 5S RNA into the large ribosomal subunit, where it forms part of the central protuberance.</text>
</comment>
<dbReference type="Proteomes" id="UP000516072">
    <property type="component" value="Chromosome"/>
</dbReference>
<dbReference type="Pfam" id="PF00861">
    <property type="entry name" value="Ribosomal_L18p"/>
    <property type="match status" value="1"/>
</dbReference>
<name>A0A7G1Q884_9GAMM</name>
<evidence type="ECO:0000256" key="4">
    <source>
        <dbReference type="ARBA" id="ARBA00022980"/>
    </source>
</evidence>
<dbReference type="GO" id="GO:0003735">
    <property type="term" value="F:structural constituent of ribosome"/>
    <property type="evidence" value="ECO:0007669"/>
    <property type="project" value="InterPro"/>
</dbReference>
<reference evidence="8 9" key="1">
    <citation type="submission" date="2020-03" db="EMBL/GenBank/DDBJ databases">
        <authorList>
            <person name="Picone N."/>
        </authorList>
    </citation>
    <scope>NUCLEOTIDE SEQUENCE [LARGE SCALE GENOMIC DNA]</scope>
    <source>
        <strain evidence="8">NSCAC1</strain>
    </source>
</reference>
<organism evidence="8 9">
    <name type="scientific">Candidatus Nitrosacidococcus tergens</name>
    <dbReference type="NCBI Taxonomy" id="553981"/>
    <lineage>
        <taxon>Bacteria</taxon>
        <taxon>Pseudomonadati</taxon>
        <taxon>Pseudomonadota</taxon>
        <taxon>Gammaproteobacteria</taxon>
        <taxon>Chromatiales</taxon>
        <taxon>Chromatiaceae</taxon>
        <taxon>Candidatus Nitrosacidococcus</taxon>
    </lineage>
</organism>
<comment type="similarity">
    <text evidence="1 7">Belongs to the universal ribosomal protein uL18 family.</text>
</comment>
<evidence type="ECO:0000256" key="3">
    <source>
        <dbReference type="ARBA" id="ARBA00022884"/>
    </source>
</evidence>
<evidence type="ECO:0000256" key="6">
    <source>
        <dbReference type="ARBA" id="ARBA00035197"/>
    </source>
</evidence>
<dbReference type="PANTHER" id="PTHR12899:SF3">
    <property type="entry name" value="LARGE RIBOSOMAL SUBUNIT PROTEIN UL18M"/>
    <property type="match status" value="1"/>
</dbReference>
<dbReference type="InterPro" id="IPR004389">
    <property type="entry name" value="Ribosomal_uL18_bac-type"/>
</dbReference>
<evidence type="ECO:0000256" key="2">
    <source>
        <dbReference type="ARBA" id="ARBA00022730"/>
    </source>
</evidence>
<evidence type="ECO:0000256" key="5">
    <source>
        <dbReference type="ARBA" id="ARBA00023274"/>
    </source>
</evidence>
<keyword evidence="5 7" id="KW-0687">Ribonucleoprotein</keyword>
<dbReference type="HAMAP" id="MF_01337_B">
    <property type="entry name" value="Ribosomal_uL18_B"/>
    <property type="match status" value="1"/>
</dbReference>
<dbReference type="GO" id="GO:0022625">
    <property type="term" value="C:cytosolic large ribosomal subunit"/>
    <property type="evidence" value="ECO:0007669"/>
    <property type="project" value="TreeGrafter"/>
</dbReference>
<dbReference type="PANTHER" id="PTHR12899">
    <property type="entry name" value="39S RIBOSOMAL PROTEIN L18, MITOCHONDRIAL"/>
    <property type="match status" value="1"/>
</dbReference>
<protein>
    <recommendedName>
        <fullName evidence="6 7">Large ribosomal subunit protein uL18</fullName>
    </recommendedName>
</protein>
<evidence type="ECO:0000256" key="7">
    <source>
        <dbReference type="HAMAP-Rule" id="MF_01337"/>
    </source>
</evidence>
<dbReference type="InterPro" id="IPR005484">
    <property type="entry name" value="Ribosomal_uL18_bac/plant/anim"/>
</dbReference>
<dbReference type="GO" id="GO:0008097">
    <property type="term" value="F:5S rRNA binding"/>
    <property type="evidence" value="ECO:0007669"/>
    <property type="project" value="TreeGrafter"/>
</dbReference>
<evidence type="ECO:0000256" key="1">
    <source>
        <dbReference type="ARBA" id="ARBA00007116"/>
    </source>
</evidence>
<dbReference type="InterPro" id="IPR057268">
    <property type="entry name" value="Ribosomal_L18"/>
</dbReference>
<keyword evidence="9" id="KW-1185">Reference proteome</keyword>
<dbReference type="NCBIfam" id="TIGR00060">
    <property type="entry name" value="L18_bact"/>
    <property type="match status" value="1"/>
</dbReference>
<dbReference type="FunFam" id="3.30.420.100:FF:000001">
    <property type="entry name" value="50S ribosomal protein L18"/>
    <property type="match status" value="1"/>
</dbReference>
<dbReference type="SUPFAM" id="SSF53137">
    <property type="entry name" value="Translational machinery components"/>
    <property type="match status" value="1"/>
</dbReference>
<dbReference type="EMBL" id="LR778175">
    <property type="protein sequence ID" value="CAB1274839.1"/>
    <property type="molecule type" value="Genomic_DNA"/>
</dbReference>
<dbReference type="AlphaFoldDB" id="A0A7G1Q884"/>
<gene>
    <name evidence="7 8" type="primary">rplR</name>
    <name evidence="8" type="ORF">NSCAC_0369</name>
</gene>
<accession>A0A7G1Q884</accession>
<dbReference type="RefSeq" id="WP_197744731.1">
    <property type="nucleotide sequence ID" value="NZ_LR778175.1"/>
</dbReference>
<proteinExistence type="inferred from homology"/>
<dbReference type="KEGG" id="ntg:NSCAC_0369"/>
<evidence type="ECO:0000313" key="8">
    <source>
        <dbReference type="EMBL" id="CAB1274839.1"/>
    </source>
</evidence>
<sequence>MNKKKARLRRAINTRFKIRKQEAIRLAVHRTSRHIYAQITKSGEVIASASTVESVIKQQMEYTGNKLAALVVGKIIAERAIEKGIYRVAFDRSGYKYHGRVESLANSARENGLQF</sequence>
<keyword evidence="4 7" id="KW-0689">Ribosomal protein</keyword>
<keyword evidence="2 7" id="KW-0699">rRNA-binding</keyword>
<dbReference type="CDD" id="cd00432">
    <property type="entry name" value="Ribosomal_L18_L5e"/>
    <property type="match status" value="1"/>
</dbReference>
<dbReference type="GO" id="GO:0006412">
    <property type="term" value="P:translation"/>
    <property type="evidence" value="ECO:0007669"/>
    <property type="project" value="UniProtKB-UniRule"/>
</dbReference>
<keyword evidence="3 7" id="KW-0694">RNA-binding</keyword>
<evidence type="ECO:0000313" key="9">
    <source>
        <dbReference type="Proteomes" id="UP000516072"/>
    </source>
</evidence>
<comment type="subunit">
    <text evidence="7">Part of the 50S ribosomal subunit; part of the 5S rRNA/L5/L18/L25 subcomplex. Contacts the 5S and 23S rRNAs.</text>
</comment>
<dbReference type="Gene3D" id="3.30.420.100">
    <property type="match status" value="1"/>
</dbReference>